<reference evidence="4" key="2">
    <citation type="submission" date="2025-09" db="UniProtKB">
        <authorList>
            <consortium name="Ensembl"/>
        </authorList>
    </citation>
    <scope>IDENTIFICATION</scope>
</reference>
<dbReference type="AlphaFoldDB" id="A0A8C5RQK6"/>
<dbReference type="GeneTree" id="ENSGT00870000136707"/>
<keyword evidence="5" id="KW-1185">Reference proteome</keyword>
<dbReference type="GO" id="GO:0043484">
    <property type="term" value="P:regulation of RNA splicing"/>
    <property type="evidence" value="ECO:0007669"/>
    <property type="project" value="TreeGrafter"/>
</dbReference>
<sequence length="821" mass="90948">MPSFGRTSKAKRSGAEIEDITGEAHVTELQAEVKSPEVVTISRELDSEKNTSEQKVMLPKEDVRVQKEQQSITDQLMDKSSFLQSLEKIGRKSSDLERKTYADIVKDGAEGQSSQTEFIGTIPKMDIDRNIPKTKMTIQQPQIIPDIMAVAEIPPETEITVGKKIDASITDSEPLQSLDRQAEEMGAGKKSPKKDSQGKESIFKMPTFSLPLFGWSSTKSDAIVPGIESDLEEPAVTLSKVKVDVSITDEDFEIIDFPVEGFEKDLPKEGEVKAEEKEKTSKTKASKFKIPKFANLRSKSQGGEMQVDSPKVQTEVSLVRPEGETSGIQFQDKKLGDAEGSFQMPKFRMLKFTHRISEGEKLTSEETMDIKDTADGDISQLQFKTIFSEEKGDDIQKSKVRITTLSEPAIQRLQVGSKFQSTDSSFVDTTIYVHKQVPKEFSAEFLQEKMDTMDSSIQKSIAKITTLKEPDIQTAPLEIKLQPDDLFSSSETVQVKGSITESKEIKMESKSSFGFGDVAEIQESFSTQIVKESEIPPSEVKTAGFGFSLLKVKIQESHVSLDVPVKLSSTKCMGEIFEDKDHQLSGTGEAAQKAGLSEVKPSDKDKDITYEYIEGTSSAATLTTLKSFTVDIQSSGEFAESHSEPIEISKSAIETAGEMAFTINTDEVTDEKDSKRSGRFKLWFPSIGFSPTMDDTTSESKPEAQQKVQPDDSSKLDNDTAKETEKAGWFKFPKLGFSSPTKKSKEEGKEKETDSKEGKGEESPTDKNETFFDAQETLPLKEKEENETSGDIPSEPIVSSSARTELILLEKGKPISYPQFR</sequence>
<evidence type="ECO:0000256" key="2">
    <source>
        <dbReference type="ARBA" id="ARBA00023242"/>
    </source>
</evidence>
<evidence type="ECO:0000256" key="3">
    <source>
        <dbReference type="SAM" id="MobiDB-lite"/>
    </source>
</evidence>
<evidence type="ECO:0008006" key="6">
    <source>
        <dbReference type="Google" id="ProtNLM"/>
    </source>
</evidence>
<keyword evidence="2" id="KW-0539">Nucleus</keyword>
<accession>A0A8C5RQK6</accession>
<dbReference type="GO" id="GO:0032287">
    <property type="term" value="P:peripheral nervous system myelin maintenance"/>
    <property type="evidence" value="ECO:0007669"/>
    <property type="project" value="TreeGrafter"/>
</dbReference>
<dbReference type="GO" id="GO:0005634">
    <property type="term" value="C:nucleus"/>
    <property type="evidence" value="ECO:0007669"/>
    <property type="project" value="UniProtKB-SubCell"/>
</dbReference>
<evidence type="ECO:0000313" key="5">
    <source>
        <dbReference type="Proteomes" id="UP000694406"/>
    </source>
</evidence>
<dbReference type="Proteomes" id="UP000694406">
    <property type="component" value="Unplaced"/>
</dbReference>
<dbReference type="Ensembl" id="ENSLLTT00000005825.1">
    <property type="protein sequence ID" value="ENSLLTP00000005596.1"/>
    <property type="gene ID" value="ENSLLTG00000004288.1"/>
</dbReference>
<name>A0A8C5RQK6_LATLA</name>
<feature type="region of interest" description="Disordered" evidence="3">
    <location>
        <begin position="181"/>
        <end position="200"/>
    </location>
</feature>
<dbReference type="PANTHER" id="PTHR23348:SF42">
    <property type="entry name" value="PERIAXIN"/>
    <property type="match status" value="1"/>
</dbReference>
<feature type="compositionally biased region" description="Basic and acidic residues" evidence="3">
    <location>
        <begin position="698"/>
        <end position="728"/>
    </location>
</feature>
<protein>
    <recommendedName>
        <fullName evidence="6">Protein AHNAK2</fullName>
    </recommendedName>
</protein>
<evidence type="ECO:0000256" key="1">
    <source>
        <dbReference type="ARBA" id="ARBA00004123"/>
    </source>
</evidence>
<reference evidence="4" key="1">
    <citation type="submission" date="2025-08" db="UniProtKB">
        <authorList>
            <consortium name="Ensembl"/>
        </authorList>
    </citation>
    <scope>IDENTIFICATION</scope>
</reference>
<feature type="region of interest" description="Disordered" evidence="3">
    <location>
        <begin position="691"/>
        <end position="800"/>
    </location>
</feature>
<feature type="compositionally biased region" description="Basic and acidic residues" evidence="3">
    <location>
        <begin position="743"/>
        <end position="770"/>
    </location>
</feature>
<proteinExistence type="predicted"/>
<dbReference type="PANTHER" id="PTHR23348">
    <property type="entry name" value="PERIAXIN/AHNAK"/>
    <property type="match status" value="1"/>
</dbReference>
<evidence type="ECO:0000313" key="4">
    <source>
        <dbReference type="Ensembl" id="ENSLLTP00000005596.1"/>
    </source>
</evidence>
<comment type="subcellular location">
    <subcellularLocation>
        <location evidence="1">Nucleus</location>
    </subcellularLocation>
</comment>
<dbReference type="InterPro" id="IPR052082">
    <property type="entry name" value="Myelin_sheath_structural"/>
</dbReference>
<feature type="region of interest" description="Disordered" evidence="3">
    <location>
        <begin position="1"/>
        <end position="33"/>
    </location>
</feature>
<organism evidence="4 5">
    <name type="scientific">Laticauda laticaudata</name>
    <name type="common">Blue-ringed sea krait</name>
    <name type="synonym">Blue-lipped sea krait</name>
    <dbReference type="NCBI Taxonomy" id="8630"/>
    <lineage>
        <taxon>Eukaryota</taxon>
        <taxon>Metazoa</taxon>
        <taxon>Chordata</taxon>
        <taxon>Craniata</taxon>
        <taxon>Vertebrata</taxon>
        <taxon>Euteleostomi</taxon>
        <taxon>Lepidosauria</taxon>
        <taxon>Squamata</taxon>
        <taxon>Bifurcata</taxon>
        <taxon>Unidentata</taxon>
        <taxon>Episquamata</taxon>
        <taxon>Toxicofera</taxon>
        <taxon>Serpentes</taxon>
        <taxon>Colubroidea</taxon>
        <taxon>Elapidae</taxon>
        <taxon>Laticaudinae</taxon>
        <taxon>Laticauda</taxon>
    </lineage>
</organism>
<dbReference type="GO" id="GO:0005737">
    <property type="term" value="C:cytoplasm"/>
    <property type="evidence" value="ECO:0007669"/>
    <property type="project" value="TreeGrafter"/>
</dbReference>